<dbReference type="Gramene" id="OIW17738">
    <property type="protein sequence ID" value="OIW17738"/>
    <property type="gene ID" value="TanjilG_29088"/>
</dbReference>
<evidence type="ECO:0000256" key="1">
    <source>
        <dbReference type="SAM" id="SignalP"/>
    </source>
</evidence>
<dbReference type="AlphaFoldDB" id="A0A4P1RTP9"/>
<evidence type="ECO:0008006" key="4">
    <source>
        <dbReference type="Google" id="ProtNLM"/>
    </source>
</evidence>
<proteinExistence type="predicted"/>
<gene>
    <name evidence="2" type="ORF">TanjilG_29088</name>
</gene>
<organism evidence="2 3">
    <name type="scientific">Lupinus angustifolius</name>
    <name type="common">Narrow-leaved blue lupine</name>
    <dbReference type="NCBI Taxonomy" id="3871"/>
    <lineage>
        <taxon>Eukaryota</taxon>
        <taxon>Viridiplantae</taxon>
        <taxon>Streptophyta</taxon>
        <taxon>Embryophyta</taxon>
        <taxon>Tracheophyta</taxon>
        <taxon>Spermatophyta</taxon>
        <taxon>Magnoliopsida</taxon>
        <taxon>eudicotyledons</taxon>
        <taxon>Gunneridae</taxon>
        <taxon>Pentapetalae</taxon>
        <taxon>rosids</taxon>
        <taxon>fabids</taxon>
        <taxon>Fabales</taxon>
        <taxon>Fabaceae</taxon>
        <taxon>Papilionoideae</taxon>
        <taxon>50 kb inversion clade</taxon>
        <taxon>genistoids sensu lato</taxon>
        <taxon>core genistoids</taxon>
        <taxon>Genisteae</taxon>
        <taxon>Lupinus</taxon>
    </lineage>
</organism>
<evidence type="ECO:0000313" key="3">
    <source>
        <dbReference type="Proteomes" id="UP000188354"/>
    </source>
</evidence>
<protein>
    <recommendedName>
        <fullName evidence="4">Legume lectin domain-containing protein</fullName>
    </recommendedName>
</protein>
<name>A0A4P1RTP9_LUPAN</name>
<dbReference type="EMBL" id="CM007361">
    <property type="protein sequence ID" value="OIW17738.1"/>
    <property type="molecule type" value="Genomic_DNA"/>
</dbReference>
<sequence length="115" mass="12775">MPRFQFQAKLMVALLVTFLFVALEDPTLVCSYGPGKTLAIEFDMRFKWSRKINAGREGDNDHASLDSDNKGDVLEGFGFTTIRLSSRRRPLPPPPAPMGNRHKVTAIAFIAAARP</sequence>
<feature type="chain" id="PRO_5020039752" description="Legume lectin domain-containing protein" evidence="1">
    <location>
        <begin position="24"/>
        <end position="115"/>
    </location>
</feature>
<dbReference type="Proteomes" id="UP000188354">
    <property type="component" value="Chromosome LG01"/>
</dbReference>
<keyword evidence="3" id="KW-1185">Reference proteome</keyword>
<evidence type="ECO:0000313" key="2">
    <source>
        <dbReference type="EMBL" id="OIW17738.1"/>
    </source>
</evidence>
<feature type="signal peptide" evidence="1">
    <location>
        <begin position="1"/>
        <end position="23"/>
    </location>
</feature>
<keyword evidence="1" id="KW-0732">Signal</keyword>
<reference evidence="2 3" key="1">
    <citation type="journal article" date="2017" name="Plant Biotechnol. J.">
        <title>A comprehensive draft genome sequence for lupin (Lupinus angustifolius), an emerging health food: insights into plant-microbe interactions and legume evolution.</title>
        <authorList>
            <person name="Hane J.K."/>
            <person name="Ming Y."/>
            <person name="Kamphuis L.G."/>
            <person name="Nelson M.N."/>
            <person name="Garg G."/>
            <person name="Atkins C.A."/>
            <person name="Bayer P.E."/>
            <person name="Bravo A."/>
            <person name="Bringans S."/>
            <person name="Cannon S."/>
            <person name="Edwards D."/>
            <person name="Foley R."/>
            <person name="Gao L.L."/>
            <person name="Harrison M.J."/>
            <person name="Huang W."/>
            <person name="Hurgobin B."/>
            <person name="Li S."/>
            <person name="Liu C.W."/>
            <person name="McGrath A."/>
            <person name="Morahan G."/>
            <person name="Murray J."/>
            <person name="Weller J."/>
            <person name="Jian J."/>
            <person name="Singh K.B."/>
        </authorList>
    </citation>
    <scope>NUCLEOTIDE SEQUENCE [LARGE SCALE GENOMIC DNA]</scope>
    <source>
        <strain evidence="3">cv. Tanjil</strain>
        <tissue evidence="2">Whole plant</tissue>
    </source>
</reference>
<accession>A0A4P1RTP9</accession>